<accession>A0A0L0H7A1</accession>
<evidence type="ECO:0000256" key="6">
    <source>
        <dbReference type="SAM" id="MobiDB-lite"/>
    </source>
</evidence>
<sequence length="3076" mass="339832">MMAVKPSPKGAPNNRTRPTQFTSLIAVSTKSTLSAIRRDKHLQESFHSIRVTPRHVLIKDYEPNVCQSRTIKLTNLTRRVQRIAIQPPTTGAFRVKELETGWILVAPGLDVSVVVEFSAEWASKKSSGAGDGVDAFVDRLRVVVEEGQDIDVKLEAYPAGPHLEADEEVDFGTLIAKKEMGLEDGWITRYVEVRNTGKRRAQISCTWDSKIPIRVTPSSITLAAPQEALAQPQPASRVTTATRPLLSSCSLRIDFYPHIVGKLLDTVKIKLDSDVPKPNSELKADTEIAVRLKATVIDHKLRFRNAGNTITLDPGNIDFGTIYYAQSAGIPVRLENRGPTPVRWVITHTGESKPMVFSQILLETANTSTDDTAADNASEDADLRASMSVYPSEGTLEPYQSVPIEFAFSPRLPTPSRGFKSSLQSPLPRAYKVPMELKIVNSSAHPYVREGEESVPITLTGRACPIRAVLQPRTIEFAATPQGQQNVTEAVLRNNGENMSFHFRFLSVAHFHAVPTVGTLRPGEEVLVRVSFKPNQLGDFHCSMPCLIESIGPHARDSTEVGSVGLVRLEGDKLVEKLAITLHGVCASKVSVDSYLARFRAQPENQFHSKTNSGSKDDVDGLPDHDTEFADWGTVTGRGTMSKFSSLDCLSEQPSPLKTNPEWEQKVAHRKHYTDHLRQCRAERVRRMRICRLGDDGVAIDPNKLNSTENYGSFDRENGLVAPEPIDCPDTESDEGELRKSNNKRSSHLRSDDSQHTNNDPRKLRALFQKLLTPTSTKAKSVSPMLPPSTAAASTFDIPLSGADLANIFTAHSLIDFGNITTHSINITPLNFLNATPGRHPIHISILDLDDQLSNDESNGVVVMPQHLVIPPMSVGGFEVRVCSHEPGIIEKKITYLINGRYKYSIPVKVEVTPVALELSTDTVDINVEMRETTAIPSASAEVKVINKGNYGAGFQWIIPDSDQSAEFDATRMEGCFAVEPASGFVGPESNMKVRITYLPGVRPTREDTLQLQVFHEFEGEKTITQTLSLRCKGSIPPATCSLLTSIKQGPLNLGILPVGYADNAEGGLQRWNAVYPTIFSLSQQSGSTPDTPWGKASIRIKNTSGHPAIFSARKEQIASEVSIVPASGSIAPSGTLEFTLQALPTHPGTVEDVILITVIGSGRIIRLPFKYDARIPDVDVEFQGGDMGKGTIIGSTGFKRMALTNKASVPAGVVVDLTNHPDFELRIRDNLAASRKASAPRARTTSGRHRRVRETESPTKQGHLIRALGPSHPLYATLGAREDMHGRLDESQGKGRIYLVEVPPTETISVDISFRPTIVKKHSFDLPIYIIGSAQTPTTHVDAEGIASPLAVSKSSINFKNRVVHRDQGPNSVSHLRIAAKETITLTNTSKRSMEWWFDLDSLDDSEKVFKIEPWRGILGPGEAHPVTISFYPETTGLFEAAVPLHLDYLGPKPLLSLPLQGTGVEPSLAFDPPELFLPIVPRATEAMAVFSIINYGCERTEVRETIPEELRGMVELVFPEGKLLKSDGEKLTIVAKFICQEGQPATFMAKFEFSNDGRRAFYLPVHGTSDGSLLSLQPFFWLNKEEKKPVENLTENQKRNRILTGPRPFKTPCGIPLESGLNLQSVDKFYSDFGETLLRWLEDHLGAMEPWRSFPEQLTASNGKILSDLVQSLSGKKPPTSPSSATPGGSSPEERTKALYKQYCDILTHLTSLGALLSAVKPEFLMTFEDYKMIIQWRIEQMKTDVGSSLHDEYHEYNRKLEHHFPLISKEAWCTLIAQVVRVYVTLLVTPRHFRSLPGVGKDEAEMVWQGTPKGTDCEGVLLRWAAYHFWKSTGTPKAFKNFTTDFQSILPFAYIIQSHLPNMSVTHFSTLHPDPTTTEQLLHNASLVANALLDLLPGCTASCMSVERISKGQSNGVDAFLLTLFLYQILPNFIPKSLVEFHGALHEHITRDIELVNPTFRSLTYVPDLQGSDEFLLRDLTNGAISIGPKGTATLSIEFVSKFFRSVQGSLVLRSRRMGLNSGSVLVFELKSAVKEAAPKRVIKIDGVMYGVPPTVVNVEVVNPLNVKGRFAITVKQTKGASQQAIPSSFRTSTDELALEAHQLATIQITFLPFELGTHDCILHFFDPNAGEFSYQVIGRGLPPPPMETFLWTSKAGDTLEKGIRIAPVNQAKEKAVQFLLGSPKTRAPKAKGSIKERGEEGKEETAGVARRPIRFKVECSSPFFRGPNEIVVKPAIDPSKEKKHIAALEQSYTELPITFNPRGPGKYSCRVTLTSLDSSDVRIFTVNGLAISEGSRAALEFSIPARQTVSQEIPIVNRTDEDWTIKAHIQGPKTFTGPYTVTARAHSTTPYSITFAPSKAGESHALLTLSNLQTAQKHLYQLRGVGMDPLPEERREVECQARDLVTQRFKVHNPHDQDAEYDVTTDIPYASGPKSLRIGAGQAVEYELTIAARCSGKFVSNITFTNRVDKSFVWYIVSLQIQAPPPEGTLRVSTTVRQPVQVEIPLINPLDHPITYTAEITGTGLVGDENVTIGSNEELSYSLSFEPMLRMKAPGTIKFFNEEIGEFWYQLKLEAEEAPPVELPEMSCALGKCCFQLLPLVNPLNRPIILAISLSNTRDFALHHPPIDLGGITRGEAASRMSQGRSSLNVSLGPLEATEIQLVFWPSSLTEKRKGSVEIVSLDVGNFVFWVEGRGHLPTSYDPTFITSFLHEPTTSSITFTNPLVDPIPVSITLDQDAETPDFSLIHRQKRVHVGGMEDLDIPFVYKPEKMLGKEMKIIVAMEGTGGLKWVFPVKGIPERTISLTPYTFETRTREAITKDIDLTLKDFIPIHAPSPMDFTYAFEETPNPLLAPTDKSLESDARESLNMRLEDVKMGEGETIVKFKAIYTPSRPFTHSLHLCLKHTPSSSFWRLPLRLISHPPSLDDTITIEGTLNKLSCVSFRITSKANRDRHFKAYFVEQDKGFVVLPQAGVLVPEERMGEKDNSLVVGYRAREYGKTVVGVLVVECEDVSWTFEIRGITPGTPPTHTTSRASSSRTTSTHPRKRNPPFAPRRNFIRENSLNPVVMQASGG</sequence>
<dbReference type="Pfam" id="PF22544">
    <property type="entry name" value="HYDIN_VesB_CFA65-like_Ig"/>
    <property type="match status" value="1"/>
</dbReference>
<feature type="region of interest" description="Disordered" evidence="6">
    <location>
        <begin position="3023"/>
        <end position="3059"/>
    </location>
</feature>
<dbReference type="RefSeq" id="XP_016604894.1">
    <property type="nucleotide sequence ID" value="XM_016755842.1"/>
</dbReference>
<comment type="subcellular location">
    <subcellularLocation>
        <location evidence="1">Cell projection</location>
        <location evidence="1">Cilium</location>
    </subcellularLocation>
    <subcellularLocation>
        <location evidence="2">Cytoplasm</location>
    </subcellularLocation>
</comment>
<gene>
    <name evidence="8" type="ORF">SPPG_07686</name>
</gene>
<feature type="compositionally biased region" description="Basic and acidic residues" evidence="6">
    <location>
        <begin position="2197"/>
        <end position="2209"/>
    </location>
</feature>
<proteinExistence type="predicted"/>
<evidence type="ECO:0000313" key="8">
    <source>
        <dbReference type="EMBL" id="KNC96854.1"/>
    </source>
</evidence>
<dbReference type="Pfam" id="PF26579">
    <property type="entry name" value="Ig_CFAP47"/>
    <property type="match status" value="1"/>
</dbReference>
<dbReference type="PROSITE" id="PS50021">
    <property type="entry name" value="CH"/>
    <property type="match status" value="1"/>
</dbReference>
<dbReference type="STRING" id="645134.A0A0L0H7A1"/>
<keyword evidence="3" id="KW-0963">Cytoplasm</keyword>
<feature type="region of interest" description="Disordered" evidence="6">
    <location>
        <begin position="1674"/>
        <end position="1695"/>
    </location>
</feature>
<feature type="compositionally biased region" description="Low complexity" evidence="6">
    <location>
        <begin position="1235"/>
        <end position="1246"/>
    </location>
</feature>
<dbReference type="InParanoid" id="A0A0L0H7A1"/>
<evidence type="ECO:0000313" key="9">
    <source>
        <dbReference type="Proteomes" id="UP000053201"/>
    </source>
</evidence>
<dbReference type="GO" id="GO:0005929">
    <property type="term" value="C:cilium"/>
    <property type="evidence" value="ECO:0007669"/>
    <property type="project" value="TreeGrafter"/>
</dbReference>
<evidence type="ECO:0000256" key="2">
    <source>
        <dbReference type="ARBA" id="ARBA00004496"/>
    </source>
</evidence>
<dbReference type="VEuPathDB" id="FungiDB:SPPG_07686"/>
<feature type="compositionally biased region" description="Basic and acidic residues" evidence="6">
    <location>
        <begin position="749"/>
        <end position="761"/>
    </location>
</feature>
<keyword evidence="9" id="KW-1185">Reference proteome</keyword>
<evidence type="ECO:0000259" key="7">
    <source>
        <dbReference type="PROSITE" id="PS50021"/>
    </source>
</evidence>
<dbReference type="Proteomes" id="UP000053201">
    <property type="component" value="Unassembled WGS sequence"/>
</dbReference>
<dbReference type="GO" id="GO:0060271">
    <property type="term" value="P:cilium assembly"/>
    <property type="evidence" value="ECO:0007669"/>
    <property type="project" value="TreeGrafter"/>
</dbReference>
<evidence type="ECO:0000256" key="3">
    <source>
        <dbReference type="ARBA" id="ARBA00022490"/>
    </source>
</evidence>
<feature type="domain" description="Calponin-homology (CH)" evidence="7">
    <location>
        <begin position="1818"/>
        <end position="1932"/>
    </location>
</feature>
<feature type="region of interest" description="Disordered" evidence="6">
    <location>
        <begin position="2190"/>
        <end position="2211"/>
    </location>
</feature>
<reference evidence="8 9" key="1">
    <citation type="submission" date="2009-08" db="EMBL/GenBank/DDBJ databases">
        <title>The Genome Sequence of Spizellomyces punctatus strain DAOM BR117.</title>
        <authorList>
            <consortium name="The Broad Institute Genome Sequencing Platform"/>
            <person name="Russ C."/>
            <person name="Cuomo C."/>
            <person name="Shea T."/>
            <person name="Young S.K."/>
            <person name="Zeng Q."/>
            <person name="Koehrsen M."/>
            <person name="Haas B."/>
            <person name="Borodovsky M."/>
            <person name="Guigo R."/>
            <person name="Alvarado L."/>
            <person name="Berlin A."/>
            <person name="Bochicchio J."/>
            <person name="Borenstein D."/>
            <person name="Chapman S."/>
            <person name="Chen Z."/>
            <person name="Engels R."/>
            <person name="Freedman E."/>
            <person name="Gellesch M."/>
            <person name="Goldberg J."/>
            <person name="Griggs A."/>
            <person name="Gujja S."/>
            <person name="Heiman D."/>
            <person name="Hepburn T."/>
            <person name="Howarth C."/>
            <person name="Jen D."/>
            <person name="Larson L."/>
            <person name="Lewis B."/>
            <person name="Mehta T."/>
            <person name="Park D."/>
            <person name="Pearson M."/>
            <person name="Roberts A."/>
            <person name="Saif S."/>
            <person name="Shenoy N."/>
            <person name="Sisk P."/>
            <person name="Stolte C."/>
            <person name="Sykes S."/>
            <person name="Thomson T."/>
            <person name="Walk T."/>
            <person name="White J."/>
            <person name="Yandava C."/>
            <person name="Burger G."/>
            <person name="Gray M.W."/>
            <person name="Holland P.W.H."/>
            <person name="King N."/>
            <person name="Lang F.B.F."/>
            <person name="Roger A.J."/>
            <person name="Ruiz-Trillo I."/>
            <person name="Lander E."/>
            <person name="Nusbaum C."/>
        </authorList>
    </citation>
    <scope>NUCLEOTIDE SEQUENCE [LARGE SCALE GENOMIC DNA]</scope>
    <source>
        <strain evidence="8 9">DAOM BR117</strain>
    </source>
</reference>
<feature type="region of interest" description="Disordered" evidence="6">
    <location>
        <begin position="697"/>
        <end position="761"/>
    </location>
</feature>
<feature type="compositionally biased region" description="Low complexity" evidence="6">
    <location>
        <begin position="3030"/>
        <end position="3045"/>
    </location>
</feature>
<protein>
    <recommendedName>
        <fullName evidence="7">Calponin-homology (CH) domain-containing protein</fullName>
    </recommendedName>
</protein>
<dbReference type="PANTHER" id="PTHR45912">
    <property type="entry name" value="CILIA- AND FLAGELLA-ASSOCIATED PROTEIN 47"/>
    <property type="match status" value="1"/>
</dbReference>
<dbReference type="Gene3D" id="1.10.418.10">
    <property type="entry name" value="Calponin-like domain"/>
    <property type="match status" value="1"/>
</dbReference>
<dbReference type="Gene3D" id="2.60.40.10">
    <property type="entry name" value="Immunoglobulins"/>
    <property type="match status" value="5"/>
</dbReference>
<dbReference type="InterPro" id="IPR013783">
    <property type="entry name" value="Ig-like_fold"/>
</dbReference>
<keyword evidence="4" id="KW-0969">Cilium</keyword>
<dbReference type="InterPro" id="IPR053879">
    <property type="entry name" value="HYDIN_VesB_CFA65-like_Ig"/>
</dbReference>
<dbReference type="PANTHER" id="PTHR45912:SF3">
    <property type="entry name" value="CILIA- AND FLAGELLA-ASSOCIATED PROTEIN 47"/>
    <property type="match status" value="1"/>
</dbReference>
<name>A0A0L0H7A1_SPIPD</name>
<dbReference type="InterPro" id="IPR058952">
    <property type="entry name" value="Ig_CFAP47"/>
</dbReference>
<keyword evidence="5" id="KW-0966">Cell projection</keyword>
<dbReference type="Pfam" id="PF24529">
    <property type="entry name" value="CFAP47"/>
    <property type="match status" value="1"/>
</dbReference>
<dbReference type="InterPro" id="IPR001715">
    <property type="entry name" value="CH_dom"/>
</dbReference>
<dbReference type="OMA" id="PMTNEAK"/>
<dbReference type="GeneID" id="27690883"/>
<feature type="compositionally biased region" description="Low complexity" evidence="6">
    <location>
        <begin position="1676"/>
        <end position="1693"/>
    </location>
</feature>
<dbReference type="SUPFAM" id="SSF47576">
    <property type="entry name" value="Calponin-homology domain, CH-domain"/>
    <property type="match status" value="1"/>
</dbReference>
<dbReference type="eggNOG" id="ENOG502QQ4Q">
    <property type="taxonomic scope" value="Eukaryota"/>
</dbReference>
<evidence type="ECO:0000256" key="1">
    <source>
        <dbReference type="ARBA" id="ARBA00004138"/>
    </source>
</evidence>
<dbReference type="InterPro" id="IPR036872">
    <property type="entry name" value="CH_dom_sf"/>
</dbReference>
<dbReference type="InterPro" id="IPR056343">
    <property type="entry name" value="CFAP47_dom"/>
</dbReference>
<feature type="region of interest" description="Disordered" evidence="6">
    <location>
        <begin position="1235"/>
        <end position="1262"/>
    </location>
</feature>
<evidence type="ECO:0000256" key="4">
    <source>
        <dbReference type="ARBA" id="ARBA00023069"/>
    </source>
</evidence>
<dbReference type="EMBL" id="KQ257466">
    <property type="protein sequence ID" value="KNC96854.1"/>
    <property type="molecule type" value="Genomic_DNA"/>
</dbReference>
<evidence type="ECO:0000256" key="5">
    <source>
        <dbReference type="ARBA" id="ARBA00023273"/>
    </source>
</evidence>
<organism evidence="8 9">
    <name type="scientific">Spizellomyces punctatus (strain DAOM BR117)</name>
    <dbReference type="NCBI Taxonomy" id="645134"/>
    <lineage>
        <taxon>Eukaryota</taxon>
        <taxon>Fungi</taxon>
        <taxon>Fungi incertae sedis</taxon>
        <taxon>Chytridiomycota</taxon>
        <taxon>Chytridiomycota incertae sedis</taxon>
        <taxon>Chytridiomycetes</taxon>
        <taxon>Spizellomycetales</taxon>
        <taxon>Spizellomycetaceae</taxon>
        <taxon>Spizellomyces</taxon>
    </lineage>
</organism>
<dbReference type="OrthoDB" id="10060824at2759"/>